<accession>A0A5B7H188</accession>
<name>A0A5B7H188_PORTR</name>
<comment type="caution">
    <text evidence="2">The sequence shown here is derived from an EMBL/GenBank/DDBJ whole genome shotgun (WGS) entry which is preliminary data.</text>
</comment>
<sequence length="72" mass="8188">MWRRGRLRDVKPARQQHPVPPREGTLEEELHGRDSGRRLAGEGDERPAIRRKVSRNWVQVQQGPPSGCGEAP</sequence>
<protein>
    <submittedName>
        <fullName evidence="2">Uncharacterized protein</fullName>
    </submittedName>
</protein>
<dbReference type="EMBL" id="VSRR010020762">
    <property type="protein sequence ID" value="MPC63405.1"/>
    <property type="molecule type" value="Genomic_DNA"/>
</dbReference>
<feature type="compositionally biased region" description="Basic and acidic residues" evidence="1">
    <location>
        <begin position="24"/>
        <end position="48"/>
    </location>
</feature>
<dbReference type="Proteomes" id="UP000324222">
    <property type="component" value="Unassembled WGS sequence"/>
</dbReference>
<evidence type="ECO:0000256" key="1">
    <source>
        <dbReference type="SAM" id="MobiDB-lite"/>
    </source>
</evidence>
<proteinExistence type="predicted"/>
<reference evidence="2 3" key="1">
    <citation type="submission" date="2019-05" db="EMBL/GenBank/DDBJ databases">
        <title>Another draft genome of Portunus trituberculatus and its Hox gene families provides insights of decapod evolution.</title>
        <authorList>
            <person name="Jeong J.-H."/>
            <person name="Song I."/>
            <person name="Kim S."/>
            <person name="Choi T."/>
            <person name="Kim D."/>
            <person name="Ryu S."/>
            <person name="Kim W."/>
        </authorList>
    </citation>
    <scope>NUCLEOTIDE SEQUENCE [LARGE SCALE GENOMIC DNA]</scope>
    <source>
        <tissue evidence="2">Muscle</tissue>
    </source>
</reference>
<dbReference type="AlphaFoldDB" id="A0A5B7H188"/>
<gene>
    <name evidence="2" type="ORF">E2C01_057502</name>
</gene>
<organism evidence="2 3">
    <name type="scientific">Portunus trituberculatus</name>
    <name type="common">Swimming crab</name>
    <name type="synonym">Neptunus trituberculatus</name>
    <dbReference type="NCBI Taxonomy" id="210409"/>
    <lineage>
        <taxon>Eukaryota</taxon>
        <taxon>Metazoa</taxon>
        <taxon>Ecdysozoa</taxon>
        <taxon>Arthropoda</taxon>
        <taxon>Crustacea</taxon>
        <taxon>Multicrustacea</taxon>
        <taxon>Malacostraca</taxon>
        <taxon>Eumalacostraca</taxon>
        <taxon>Eucarida</taxon>
        <taxon>Decapoda</taxon>
        <taxon>Pleocyemata</taxon>
        <taxon>Brachyura</taxon>
        <taxon>Eubrachyura</taxon>
        <taxon>Portunoidea</taxon>
        <taxon>Portunidae</taxon>
        <taxon>Portuninae</taxon>
        <taxon>Portunus</taxon>
    </lineage>
</organism>
<evidence type="ECO:0000313" key="3">
    <source>
        <dbReference type="Proteomes" id="UP000324222"/>
    </source>
</evidence>
<feature type="region of interest" description="Disordered" evidence="1">
    <location>
        <begin position="1"/>
        <end position="72"/>
    </location>
</feature>
<keyword evidence="3" id="KW-1185">Reference proteome</keyword>
<evidence type="ECO:0000313" key="2">
    <source>
        <dbReference type="EMBL" id="MPC63405.1"/>
    </source>
</evidence>